<dbReference type="Gene3D" id="3.40.50.1110">
    <property type="entry name" value="SGNH hydrolase"/>
    <property type="match status" value="1"/>
</dbReference>
<name>A0ABR3A4M7_9AGAR</name>
<protein>
    <submittedName>
        <fullName evidence="1">Uncharacterized protein</fullName>
    </submittedName>
</protein>
<sequence>MGDYELRNQMYNQDFTSVAGSVLYRLMELNSAPAFARNFLIVDNYGRGEKTPEGEAYKQELFDSVRFLRSNTQYGINIAFADLSTLWDGVLANPDAFGYTSTGACTRDDKSTDGACEDPDHTLYWIPGNPSKATHGLMAQYVEKVLSDCKV</sequence>
<evidence type="ECO:0000313" key="1">
    <source>
        <dbReference type="EMBL" id="KAL0068450.1"/>
    </source>
</evidence>
<reference evidence="1 2" key="1">
    <citation type="submission" date="2024-05" db="EMBL/GenBank/DDBJ databases">
        <title>A draft genome resource for the thread blight pathogen Marasmius tenuissimus strain MS-2.</title>
        <authorList>
            <person name="Yulfo-Soto G.E."/>
            <person name="Baruah I.K."/>
            <person name="Amoako-Attah I."/>
            <person name="Bukari Y."/>
            <person name="Meinhardt L.W."/>
            <person name="Bailey B.A."/>
            <person name="Cohen S.P."/>
        </authorList>
    </citation>
    <scope>NUCLEOTIDE SEQUENCE [LARGE SCALE GENOMIC DNA]</scope>
    <source>
        <strain evidence="1 2">MS-2</strain>
    </source>
</reference>
<proteinExistence type="predicted"/>
<keyword evidence="2" id="KW-1185">Reference proteome</keyword>
<dbReference type="EMBL" id="JBBXMP010000018">
    <property type="protein sequence ID" value="KAL0068450.1"/>
    <property type="molecule type" value="Genomic_DNA"/>
</dbReference>
<evidence type="ECO:0000313" key="2">
    <source>
        <dbReference type="Proteomes" id="UP001437256"/>
    </source>
</evidence>
<gene>
    <name evidence="1" type="ORF">AAF712_004528</name>
</gene>
<accession>A0ABR3A4M7</accession>
<organism evidence="1 2">
    <name type="scientific">Marasmius tenuissimus</name>
    <dbReference type="NCBI Taxonomy" id="585030"/>
    <lineage>
        <taxon>Eukaryota</taxon>
        <taxon>Fungi</taxon>
        <taxon>Dikarya</taxon>
        <taxon>Basidiomycota</taxon>
        <taxon>Agaricomycotina</taxon>
        <taxon>Agaricomycetes</taxon>
        <taxon>Agaricomycetidae</taxon>
        <taxon>Agaricales</taxon>
        <taxon>Marasmiineae</taxon>
        <taxon>Marasmiaceae</taxon>
        <taxon>Marasmius</taxon>
    </lineage>
</organism>
<dbReference type="Proteomes" id="UP001437256">
    <property type="component" value="Unassembled WGS sequence"/>
</dbReference>
<comment type="caution">
    <text evidence="1">The sequence shown here is derived from an EMBL/GenBank/DDBJ whole genome shotgun (WGS) entry which is preliminary data.</text>
</comment>
<dbReference type="InterPro" id="IPR036514">
    <property type="entry name" value="SGNH_hydro_sf"/>
</dbReference>